<keyword evidence="5" id="KW-1015">Disulfide bond</keyword>
<sequence length="254" mass="27807">MPGHSPSGFFGKQQNSWFHLSQQVFQVLKQQNCPRPSHYSNTPNPHEISMTVIKVIKHPKYNKLDSSIAMLQLCSSVTFTDYMKPVCLAAGGSVFAAGTESWVTGWGLNEGEEQIKLPDILKEVEAPVVGNIECSDAYEGIITDSLMCAGFLDEGEKAPCEGDAGSSLVTRQGSIWIQSGVAVYFDSCGAPSYPALYNRVSEYQDWIGNYTTSSEPGFVPYLILFLIDGGSVSLLSFSLALAFSIIPLIFFHFF</sequence>
<dbReference type="RefSeq" id="XP_042577407.1">
    <property type="nucleotide sequence ID" value="XM_042721473.1"/>
</dbReference>
<protein>
    <submittedName>
        <fullName evidence="9">Serine protease 27-like</fullName>
    </submittedName>
</protein>
<evidence type="ECO:0000256" key="7">
    <source>
        <dbReference type="SAM" id="Phobius"/>
    </source>
</evidence>
<evidence type="ECO:0000256" key="4">
    <source>
        <dbReference type="ARBA" id="ARBA00022825"/>
    </source>
</evidence>
<keyword evidence="2" id="KW-0732">Signal</keyword>
<dbReference type="PANTHER" id="PTHR24253:SF144">
    <property type="entry name" value="CHYMOTRYPSIN-LIKE PROTEASE CTRL-1-RELATED"/>
    <property type="match status" value="1"/>
</dbReference>
<dbReference type="Pfam" id="PF00089">
    <property type="entry name" value="Trypsin"/>
    <property type="match status" value="1"/>
</dbReference>
<dbReference type="Proteomes" id="UP001155660">
    <property type="component" value="Chromosome B3"/>
</dbReference>
<evidence type="ECO:0000256" key="2">
    <source>
        <dbReference type="ARBA" id="ARBA00022729"/>
    </source>
</evidence>
<evidence type="ECO:0000256" key="5">
    <source>
        <dbReference type="ARBA" id="ARBA00023157"/>
    </source>
</evidence>
<dbReference type="SMART" id="SM00020">
    <property type="entry name" value="Tryp_SPc"/>
    <property type="match status" value="1"/>
</dbReference>
<accession>A0A9Q9W5W3</accession>
<keyword evidence="7" id="KW-0812">Transmembrane</keyword>
<dbReference type="GO" id="GO:0006508">
    <property type="term" value="P:proteolysis"/>
    <property type="evidence" value="ECO:0007669"/>
    <property type="project" value="UniProtKB-KW"/>
</dbReference>
<evidence type="ECO:0000256" key="1">
    <source>
        <dbReference type="ARBA" id="ARBA00022670"/>
    </source>
</evidence>
<dbReference type="AlphaFoldDB" id="A0A9Q9W5W3"/>
<keyword evidence="6" id="KW-0325">Glycoprotein</keyword>
<gene>
    <name evidence="9" type="primary">LOC122136886</name>
</gene>
<keyword evidence="7" id="KW-0472">Membrane</keyword>
<dbReference type="OrthoDB" id="10002959at2759"/>
<dbReference type="GeneID" id="122136886"/>
<reference evidence="9" key="1">
    <citation type="submission" date="2025-08" db="UniProtKB">
        <authorList>
            <consortium name="RefSeq"/>
        </authorList>
    </citation>
    <scope>IDENTIFICATION</scope>
    <source>
        <tissue evidence="9">Muscle</tissue>
    </source>
</reference>
<evidence type="ECO:0000256" key="3">
    <source>
        <dbReference type="ARBA" id="ARBA00022801"/>
    </source>
</evidence>
<keyword evidence="7" id="KW-1133">Transmembrane helix</keyword>
<evidence type="ECO:0000313" key="9">
    <source>
        <dbReference type="RefSeq" id="XP_042577407.1"/>
    </source>
</evidence>
<keyword evidence="3" id="KW-0378">Hydrolase</keyword>
<dbReference type="GO" id="GO:0004252">
    <property type="term" value="F:serine-type endopeptidase activity"/>
    <property type="evidence" value="ECO:0007669"/>
    <property type="project" value="InterPro"/>
</dbReference>
<dbReference type="KEGG" id="ccar:122136886"/>
<evidence type="ECO:0000256" key="6">
    <source>
        <dbReference type="ARBA" id="ARBA00023180"/>
    </source>
</evidence>
<keyword evidence="4" id="KW-0720">Serine protease</keyword>
<dbReference type="FunFam" id="2.40.10.10:FF:000182">
    <property type="entry name" value="Zgc:163079"/>
    <property type="match status" value="1"/>
</dbReference>
<feature type="domain" description="Peptidase S1" evidence="8">
    <location>
        <begin position="1"/>
        <end position="212"/>
    </location>
</feature>
<keyword evidence="1" id="KW-0645">Protease</keyword>
<organism evidence="9">
    <name type="scientific">Cyprinus carpio</name>
    <name type="common">Common carp</name>
    <dbReference type="NCBI Taxonomy" id="7962"/>
    <lineage>
        <taxon>Eukaryota</taxon>
        <taxon>Metazoa</taxon>
        <taxon>Chordata</taxon>
        <taxon>Craniata</taxon>
        <taxon>Vertebrata</taxon>
        <taxon>Euteleostomi</taxon>
        <taxon>Actinopterygii</taxon>
        <taxon>Neopterygii</taxon>
        <taxon>Teleostei</taxon>
        <taxon>Ostariophysi</taxon>
        <taxon>Cypriniformes</taxon>
        <taxon>Cyprinidae</taxon>
        <taxon>Cyprininae</taxon>
        <taxon>Cyprinus</taxon>
    </lineage>
</organism>
<name>A0A9Q9W5W3_CYPCA</name>
<dbReference type="PROSITE" id="PS50240">
    <property type="entry name" value="TRYPSIN_DOM"/>
    <property type="match status" value="1"/>
</dbReference>
<dbReference type="CDD" id="cd00190">
    <property type="entry name" value="Tryp_SPc"/>
    <property type="match status" value="1"/>
</dbReference>
<evidence type="ECO:0000259" key="8">
    <source>
        <dbReference type="PROSITE" id="PS50240"/>
    </source>
</evidence>
<dbReference type="InterPro" id="IPR001254">
    <property type="entry name" value="Trypsin_dom"/>
</dbReference>
<feature type="transmembrane region" description="Helical" evidence="7">
    <location>
        <begin position="218"/>
        <end position="251"/>
    </location>
</feature>
<proteinExistence type="predicted"/>
<dbReference type="PANTHER" id="PTHR24253">
    <property type="entry name" value="TRANSMEMBRANE PROTEASE SERINE"/>
    <property type="match status" value="1"/>
</dbReference>